<dbReference type="SUPFAM" id="SSF50978">
    <property type="entry name" value="WD40 repeat-like"/>
    <property type="match status" value="1"/>
</dbReference>
<gene>
    <name evidence="1" type="ORF">CTheo_936</name>
</gene>
<reference evidence="1 2" key="1">
    <citation type="journal article" date="2019" name="Fungal Biol. Biotechnol.">
        <title>Draft genome sequence of fastidious pathogen Ceratobasidium theobromae, which causes vascular-streak dieback in Theobroma cacao.</title>
        <authorList>
            <person name="Ali S.S."/>
            <person name="Asman A."/>
            <person name="Shao J."/>
            <person name="Firmansyah A.P."/>
            <person name="Susilo A.W."/>
            <person name="Rosmana A."/>
            <person name="McMahon P."/>
            <person name="Junaid M."/>
            <person name="Guest D."/>
            <person name="Kheng T.Y."/>
            <person name="Meinhardt L.W."/>
            <person name="Bailey B.A."/>
        </authorList>
    </citation>
    <scope>NUCLEOTIDE SEQUENCE [LARGE SCALE GENOMIC DNA]</scope>
    <source>
        <strain evidence="1 2">CT2</strain>
    </source>
</reference>
<comment type="caution">
    <text evidence="1">The sequence shown here is derived from an EMBL/GenBank/DDBJ whole genome shotgun (WGS) entry which is preliminary data.</text>
</comment>
<dbReference type="Proteomes" id="UP000383932">
    <property type="component" value="Unassembled WGS sequence"/>
</dbReference>
<dbReference type="AlphaFoldDB" id="A0A5N5QVJ4"/>
<dbReference type="OrthoDB" id="2161379at2759"/>
<accession>A0A5N5QVJ4</accession>
<keyword evidence="2" id="KW-1185">Reference proteome</keyword>
<sequence length="403" mass="43293">MIPKNETDAVDVISFEAPYPFTALTFTANGILLAGGEDGSLRIFDLTPTARRALRKAIQGLPHEVTSICSQTNCSGSPSEALGAVWVASGKQIYLFDLDLDRLVIKAEEAQDNMILIDDDGDEGNVLNQIAMFKDLIAYSCDSGSVGVLEIQTKNRRTMRAMHTSVRILNFGRDMWFCCFRSNPAARKQVSFLNLFEDQLMLGGSHSVVSGGYDAQLIHFDASLGSVLSKLDVPAPATSDSSISFSPPFLLSISINSTGVLAAATADGRVIVGRGGERGRGDKPNRRKWNGLNFDMVDQYHLAEGPIVGISWVGPSELLSASLGGKLKHFRIPDPQRGVRPASGATEPQHIWAASTSQIHKVNSLAVFTTPGRALHIAVGGLTSTGRGCVEVWKRQHGDGTIG</sequence>
<dbReference type="InterPro" id="IPR036322">
    <property type="entry name" value="WD40_repeat_dom_sf"/>
</dbReference>
<evidence type="ECO:0000313" key="2">
    <source>
        <dbReference type="Proteomes" id="UP000383932"/>
    </source>
</evidence>
<proteinExistence type="predicted"/>
<organism evidence="1 2">
    <name type="scientific">Ceratobasidium theobromae</name>
    <dbReference type="NCBI Taxonomy" id="1582974"/>
    <lineage>
        <taxon>Eukaryota</taxon>
        <taxon>Fungi</taxon>
        <taxon>Dikarya</taxon>
        <taxon>Basidiomycota</taxon>
        <taxon>Agaricomycotina</taxon>
        <taxon>Agaricomycetes</taxon>
        <taxon>Cantharellales</taxon>
        <taxon>Ceratobasidiaceae</taxon>
        <taxon>Ceratobasidium</taxon>
    </lineage>
</organism>
<dbReference type="EMBL" id="SSOP01000007">
    <property type="protein sequence ID" value="KAB5595698.1"/>
    <property type="molecule type" value="Genomic_DNA"/>
</dbReference>
<protein>
    <submittedName>
        <fullName evidence="1">WD40 domain containing protein</fullName>
    </submittedName>
</protein>
<dbReference type="InterPro" id="IPR015943">
    <property type="entry name" value="WD40/YVTN_repeat-like_dom_sf"/>
</dbReference>
<dbReference type="PANTHER" id="PTHR45296:SF1">
    <property type="entry name" value="TRANSDUCIN_WD40 REPEAT-LIKE SUPERFAMILY PROTEIN"/>
    <property type="match status" value="1"/>
</dbReference>
<evidence type="ECO:0000313" key="1">
    <source>
        <dbReference type="EMBL" id="KAB5595698.1"/>
    </source>
</evidence>
<name>A0A5N5QVJ4_9AGAM</name>
<dbReference type="Gene3D" id="2.130.10.10">
    <property type="entry name" value="YVTN repeat-like/Quinoprotein amine dehydrogenase"/>
    <property type="match status" value="1"/>
</dbReference>
<dbReference type="PANTHER" id="PTHR45296">
    <property type="entry name" value="TRANSDUCIN/WD40 REPEAT-LIKE SUPERFAMILY PROTEIN"/>
    <property type="match status" value="1"/>
</dbReference>